<dbReference type="STRING" id="284581.AMD01_21495"/>
<comment type="caution">
    <text evidence="1">The sequence shown here is derived from an EMBL/GenBank/DDBJ whole genome shotgun (WGS) entry which is preliminary data.</text>
</comment>
<dbReference type="InterPro" id="IPR021377">
    <property type="entry name" value="DUF3006"/>
</dbReference>
<dbReference type="AlphaFoldDB" id="A0A0M0KNY0"/>
<accession>A0A0M0KNY0</accession>
<sequence length="70" mass="8030">MKGIVDQLEGPFAVIEIDGETQDFDRNIFNEEIEVGDVVEIVEGKGIVLKDETEKRRADVQKLMDELFEF</sequence>
<dbReference type="PATRIC" id="fig|284581.3.peg.1829"/>
<dbReference type="RefSeq" id="WP_053403494.1">
    <property type="nucleotide sequence ID" value="NZ_LILC01000036.1"/>
</dbReference>
<keyword evidence="2" id="KW-1185">Reference proteome</keyword>
<protein>
    <recommendedName>
        <fullName evidence="3">DUF3006 domain-containing protein</fullName>
    </recommendedName>
</protein>
<proteinExistence type="predicted"/>
<gene>
    <name evidence="1" type="ORF">AMD01_21495</name>
</gene>
<name>A0A0M0KNY0_9BACI</name>
<evidence type="ECO:0000313" key="2">
    <source>
        <dbReference type="Proteomes" id="UP000037558"/>
    </source>
</evidence>
<organism evidence="1 2">
    <name type="scientific">Priestia koreensis</name>
    <dbReference type="NCBI Taxonomy" id="284581"/>
    <lineage>
        <taxon>Bacteria</taxon>
        <taxon>Bacillati</taxon>
        <taxon>Bacillota</taxon>
        <taxon>Bacilli</taxon>
        <taxon>Bacillales</taxon>
        <taxon>Bacillaceae</taxon>
        <taxon>Priestia</taxon>
    </lineage>
</organism>
<dbReference type="EMBL" id="LILC01000036">
    <property type="protein sequence ID" value="KOO40327.1"/>
    <property type="molecule type" value="Genomic_DNA"/>
</dbReference>
<reference evidence="2" key="1">
    <citation type="submission" date="2015-08" db="EMBL/GenBank/DDBJ databases">
        <title>Fjat-14210 dsm16467.</title>
        <authorList>
            <person name="Liu B."/>
            <person name="Wang J."/>
            <person name="Zhu Y."/>
            <person name="Liu G."/>
            <person name="Chen Q."/>
            <person name="Chen Z."/>
            <person name="Lan J."/>
            <person name="Che J."/>
            <person name="Ge C."/>
            <person name="Shi H."/>
            <person name="Pan Z."/>
            <person name="Liu X."/>
        </authorList>
    </citation>
    <scope>NUCLEOTIDE SEQUENCE [LARGE SCALE GENOMIC DNA]</scope>
    <source>
        <strain evidence="2">DSM 16467</strain>
    </source>
</reference>
<dbReference type="Pfam" id="PF11213">
    <property type="entry name" value="DUF3006"/>
    <property type="match status" value="1"/>
</dbReference>
<evidence type="ECO:0000313" key="1">
    <source>
        <dbReference type="EMBL" id="KOO40327.1"/>
    </source>
</evidence>
<evidence type="ECO:0008006" key="3">
    <source>
        <dbReference type="Google" id="ProtNLM"/>
    </source>
</evidence>
<dbReference type="OrthoDB" id="164847at2"/>
<dbReference type="Proteomes" id="UP000037558">
    <property type="component" value="Unassembled WGS sequence"/>
</dbReference>